<evidence type="ECO:0000313" key="4">
    <source>
        <dbReference type="Proteomes" id="UP000005240"/>
    </source>
</evidence>
<evidence type="ECO:0000313" key="2">
    <source>
        <dbReference type="EMBL" id="OAV97281.1"/>
    </source>
</evidence>
<evidence type="ECO:0000256" key="1">
    <source>
        <dbReference type="SAM" id="MobiDB-lite"/>
    </source>
</evidence>
<gene>
    <name evidence="2" type="ORF">PTTG_26109</name>
</gene>
<reference evidence="2" key="2">
    <citation type="submission" date="2016-05" db="EMBL/GenBank/DDBJ databases">
        <title>Comparative analysis highlights variable genome content of wheat rusts and divergence of the mating loci.</title>
        <authorList>
            <person name="Cuomo C.A."/>
            <person name="Bakkeren G."/>
            <person name="Szabo L."/>
            <person name="Khalil H."/>
            <person name="Joly D."/>
            <person name="Goldberg J."/>
            <person name="Young S."/>
            <person name="Zeng Q."/>
            <person name="Fellers J."/>
        </authorList>
    </citation>
    <scope>NUCLEOTIDE SEQUENCE [LARGE SCALE GENOMIC DNA]</scope>
    <source>
        <strain evidence="2">1-1 BBBD Race 1</strain>
    </source>
</reference>
<keyword evidence="4" id="KW-1185">Reference proteome</keyword>
<dbReference type="VEuPathDB" id="FungiDB:PTTG_26109"/>
<dbReference type="EMBL" id="ADAS02000014">
    <property type="protein sequence ID" value="OAV97281.1"/>
    <property type="molecule type" value="Genomic_DNA"/>
</dbReference>
<feature type="region of interest" description="Disordered" evidence="1">
    <location>
        <begin position="1"/>
        <end position="51"/>
    </location>
</feature>
<name>A0A180GXP1_PUCT1</name>
<evidence type="ECO:0000313" key="3">
    <source>
        <dbReference type="EnsemblFungi" id="PTTG_26109-t43_1-p1"/>
    </source>
</evidence>
<reference evidence="3" key="4">
    <citation type="submission" date="2025-05" db="UniProtKB">
        <authorList>
            <consortium name="EnsemblFungi"/>
        </authorList>
    </citation>
    <scope>IDENTIFICATION</scope>
    <source>
        <strain evidence="3">isolate 1-1 / race 1 (BBBD)</strain>
    </source>
</reference>
<reference evidence="3 4" key="3">
    <citation type="journal article" date="2017" name="G3 (Bethesda)">
        <title>Comparative analysis highlights variable genome content of wheat rusts and divergence of the mating loci.</title>
        <authorList>
            <person name="Cuomo C.A."/>
            <person name="Bakkeren G."/>
            <person name="Khalil H.B."/>
            <person name="Panwar V."/>
            <person name="Joly D."/>
            <person name="Linning R."/>
            <person name="Sakthikumar S."/>
            <person name="Song X."/>
            <person name="Adiconis X."/>
            <person name="Fan L."/>
            <person name="Goldberg J.M."/>
            <person name="Levin J.Z."/>
            <person name="Young S."/>
            <person name="Zeng Q."/>
            <person name="Anikster Y."/>
            <person name="Bruce M."/>
            <person name="Wang M."/>
            <person name="Yin C."/>
            <person name="McCallum B."/>
            <person name="Szabo L.J."/>
            <person name="Hulbert S."/>
            <person name="Chen X."/>
            <person name="Fellers J.P."/>
        </authorList>
    </citation>
    <scope>NUCLEOTIDE SEQUENCE</scope>
    <source>
        <strain evidence="3">isolate 1-1 / race 1 (BBBD)</strain>
        <strain evidence="4">Isolate 1-1 / race 1 (BBBD)</strain>
    </source>
</reference>
<dbReference type="EnsemblFungi" id="PTTG_26109-t43_1">
    <property type="protein sequence ID" value="PTTG_26109-t43_1-p1"/>
    <property type="gene ID" value="PTTG_26109"/>
</dbReference>
<dbReference type="Proteomes" id="UP000005240">
    <property type="component" value="Unassembled WGS sequence"/>
</dbReference>
<organism evidence="2">
    <name type="scientific">Puccinia triticina (isolate 1-1 / race 1 (BBBD))</name>
    <name type="common">Brown leaf rust fungus</name>
    <dbReference type="NCBI Taxonomy" id="630390"/>
    <lineage>
        <taxon>Eukaryota</taxon>
        <taxon>Fungi</taxon>
        <taxon>Dikarya</taxon>
        <taxon>Basidiomycota</taxon>
        <taxon>Pucciniomycotina</taxon>
        <taxon>Pucciniomycetes</taxon>
        <taxon>Pucciniales</taxon>
        <taxon>Pucciniaceae</taxon>
        <taxon>Puccinia</taxon>
    </lineage>
</organism>
<sequence length="71" mass="7583">MQAGTTPAHSKPKLAVNPESQSLKARITSPTKDNAEKSTTAGTDPTQSVEDKVDNVALLLCRFAENQHYGS</sequence>
<reference evidence="2" key="1">
    <citation type="submission" date="2009-11" db="EMBL/GenBank/DDBJ databases">
        <authorList>
            <consortium name="The Broad Institute Genome Sequencing Platform"/>
            <person name="Ward D."/>
            <person name="Feldgarden M."/>
            <person name="Earl A."/>
            <person name="Young S.K."/>
            <person name="Zeng Q."/>
            <person name="Koehrsen M."/>
            <person name="Alvarado L."/>
            <person name="Berlin A."/>
            <person name="Bochicchio J."/>
            <person name="Borenstein D."/>
            <person name="Chapman S.B."/>
            <person name="Chen Z."/>
            <person name="Engels R."/>
            <person name="Freedman E."/>
            <person name="Gellesch M."/>
            <person name="Goldberg J."/>
            <person name="Griggs A."/>
            <person name="Gujja S."/>
            <person name="Heilman E."/>
            <person name="Heiman D."/>
            <person name="Hepburn T."/>
            <person name="Howarth C."/>
            <person name="Jen D."/>
            <person name="Larson L."/>
            <person name="Lewis B."/>
            <person name="Mehta T."/>
            <person name="Park D."/>
            <person name="Pearson M."/>
            <person name="Roberts A."/>
            <person name="Saif S."/>
            <person name="Shea T."/>
            <person name="Shenoy N."/>
            <person name="Sisk P."/>
            <person name="Stolte C."/>
            <person name="Sykes S."/>
            <person name="Thomson T."/>
            <person name="Walk T."/>
            <person name="White J."/>
            <person name="Yandava C."/>
            <person name="Izard J."/>
            <person name="Baranova O.V."/>
            <person name="Blanton J.M."/>
            <person name="Tanner A.C."/>
            <person name="Dewhirst F.E."/>
            <person name="Haas B."/>
            <person name="Nusbaum C."/>
            <person name="Birren B."/>
        </authorList>
    </citation>
    <scope>NUCLEOTIDE SEQUENCE [LARGE SCALE GENOMIC DNA]</scope>
    <source>
        <strain evidence="2">1-1 BBBD Race 1</strain>
    </source>
</reference>
<feature type="compositionally biased region" description="Polar residues" evidence="1">
    <location>
        <begin position="18"/>
        <end position="48"/>
    </location>
</feature>
<protein>
    <submittedName>
        <fullName evidence="2 3">Uncharacterized protein</fullName>
    </submittedName>
</protein>
<accession>A0A180GXP1</accession>
<dbReference type="AlphaFoldDB" id="A0A180GXP1"/>
<proteinExistence type="predicted"/>